<feature type="compositionally biased region" description="Pro residues" evidence="8">
    <location>
        <begin position="776"/>
        <end position="798"/>
    </location>
</feature>
<dbReference type="SUPFAM" id="SSF51445">
    <property type="entry name" value="(Trans)glycosidases"/>
    <property type="match status" value="1"/>
</dbReference>
<dbReference type="Pfam" id="PF26410">
    <property type="entry name" value="GH5_mannosidase"/>
    <property type="match status" value="1"/>
</dbReference>
<dbReference type="InterPro" id="IPR036116">
    <property type="entry name" value="FN3_sf"/>
</dbReference>
<dbReference type="Gene3D" id="2.60.40.10">
    <property type="entry name" value="Immunoglobulins"/>
    <property type="match status" value="1"/>
</dbReference>
<comment type="catalytic activity">
    <reaction evidence="1">
        <text>Random hydrolysis of (1-&gt;4)-beta-D-mannosidic linkages in mannans, galactomannans and glucomannans.</text>
        <dbReference type="EC" id="3.2.1.78"/>
    </reaction>
</comment>
<keyword evidence="13" id="KW-1185">Reference proteome</keyword>
<accession>A0ABS3W3I2</accession>
<dbReference type="Pfam" id="PF06439">
    <property type="entry name" value="3keto-disac_hyd"/>
    <property type="match status" value="1"/>
</dbReference>
<organism evidence="12 13">
    <name type="scientific">Paenibacillus artemisiicola</name>
    <dbReference type="NCBI Taxonomy" id="1172618"/>
    <lineage>
        <taxon>Bacteria</taxon>
        <taxon>Bacillati</taxon>
        <taxon>Bacillota</taxon>
        <taxon>Bacilli</taxon>
        <taxon>Bacillales</taxon>
        <taxon>Paenibacillaceae</taxon>
        <taxon>Paenibacillus</taxon>
    </lineage>
</organism>
<sequence>MDGGTEYRFIGTNAPFLERAWADPAEIEDEIRAASRSGIGVIRLYPFEVRMSGDPAGTFRHVMGPGSYNESAFKLFDKVLQLANAYNVKLIVPFVDSYTYVGGTADWAAFRGQPADAFWSDPVVRQDFKQFIAYVVNRVNTYTQVPYKNDKAILAWQLGNELRSTDAWTSEMAAYVKSLDPNHLVGDGGYVRAQGIRSNALNDPNIDFIDPHIYLYHNYADPLAKLNEWRTATKGKKPLLIGEFGDFPPAVNEQLLQTVQANGTAGAMIWGSMPHHRMGGWHWPPVGDWSYLRYPGFATGDWANESAVFGQLRAQAYAIRGAAVPSWTPPPAPVLFPADSAHTLSWLGVSTASAYDVERADAPSGPWSVVAADVTDDVVAPGDYNYAVPLFDDASAAAGTRYYYRIRAKSPDGAYSPYSNVVGPIAPRTALVVDNGGSGYSETGAWSDSALPASYGGGSRYSNTAGSTAAWALNVETPGYYNVYVRYPYHQTSSQNVAYAVRHDGRTDAIPAVDQTTIAKGQWRLIDTAYFAAGGEQGITLTAGSKAGSGNVTRADAVMLEPVAYGDLFQSGVLAGWTSGSGSWAPAVDVAKSLVSQTLKQSAAGIAETRAEGTYGDLSVTAAVKAYDRTAADSSSGLIARASADFASYYTLRLNYGQNKIQLYKKAAGNWTKLGEAELPASPGAWYVLRLELRGGAIAGYVNGIRKIAVSDGTLAQGYAGLRTYEQTAVFDNFVVAAPDPPPAGGKSAEAAASGAAVPDTAAASGTPETSEAPAAPVPPSAPVPPKADGPPKAPETPLPARTE</sequence>
<dbReference type="Gene3D" id="2.60.120.560">
    <property type="entry name" value="Exo-inulinase, domain 1"/>
    <property type="match status" value="1"/>
</dbReference>
<evidence type="ECO:0000256" key="8">
    <source>
        <dbReference type="SAM" id="MobiDB-lite"/>
    </source>
</evidence>
<evidence type="ECO:0000313" key="12">
    <source>
        <dbReference type="EMBL" id="MBO7742861.1"/>
    </source>
</evidence>
<dbReference type="InterPro" id="IPR017853">
    <property type="entry name" value="GH"/>
</dbReference>
<feature type="compositionally biased region" description="Low complexity" evidence="8">
    <location>
        <begin position="745"/>
        <end position="757"/>
    </location>
</feature>
<evidence type="ECO:0000256" key="1">
    <source>
        <dbReference type="ARBA" id="ARBA00001678"/>
    </source>
</evidence>
<keyword evidence="4" id="KW-0964">Secreted</keyword>
<evidence type="ECO:0000256" key="4">
    <source>
        <dbReference type="ARBA" id="ARBA00022525"/>
    </source>
</evidence>
<dbReference type="Pfam" id="PF25275">
    <property type="entry name" value="Golvesin_C"/>
    <property type="match status" value="1"/>
</dbReference>
<dbReference type="InterPro" id="IPR010496">
    <property type="entry name" value="AL/BT2_dom"/>
</dbReference>
<dbReference type="EMBL" id="JAGGDJ010000001">
    <property type="protein sequence ID" value="MBO7742861.1"/>
    <property type="molecule type" value="Genomic_DNA"/>
</dbReference>
<keyword evidence="7" id="KW-0326">Glycosidase</keyword>
<evidence type="ECO:0000259" key="10">
    <source>
        <dbReference type="Pfam" id="PF25275"/>
    </source>
</evidence>
<keyword evidence="6" id="KW-0378">Hydrolase</keyword>
<evidence type="ECO:0000256" key="7">
    <source>
        <dbReference type="ARBA" id="ARBA00023295"/>
    </source>
</evidence>
<evidence type="ECO:0000256" key="2">
    <source>
        <dbReference type="ARBA" id="ARBA00004613"/>
    </source>
</evidence>
<dbReference type="PANTHER" id="PTHR31451:SF39">
    <property type="entry name" value="MANNAN ENDO-1,4-BETA-MANNOSIDASE 1"/>
    <property type="match status" value="1"/>
</dbReference>
<dbReference type="InterPro" id="IPR033803">
    <property type="entry name" value="CBD-like_Golvesin-Xly"/>
</dbReference>
<evidence type="ECO:0000256" key="6">
    <source>
        <dbReference type="ARBA" id="ARBA00022801"/>
    </source>
</evidence>
<dbReference type="InterPro" id="IPR001547">
    <property type="entry name" value="Glyco_hydro_5"/>
</dbReference>
<dbReference type="Proteomes" id="UP000670947">
    <property type="component" value="Unassembled WGS sequence"/>
</dbReference>
<evidence type="ECO:0000313" key="13">
    <source>
        <dbReference type="Proteomes" id="UP000670947"/>
    </source>
</evidence>
<protein>
    <recommendedName>
        <fullName evidence="3">mannan endo-1,4-beta-mannosidase</fullName>
        <ecNumber evidence="3">3.2.1.78</ecNumber>
    </recommendedName>
</protein>
<name>A0ABS3W3I2_9BACL</name>
<dbReference type="PANTHER" id="PTHR31451">
    <property type="match status" value="1"/>
</dbReference>
<dbReference type="EC" id="3.2.1.78" evidence="3"/>
<comment type="caution">
    <text evidence="12">The sequence shown here is derived from an EMBL/GenBank/DDBJ whole genome shotgun (WGS) entry which is preliminary data.</text>
</comment>
<gene>
    <name evidence="12" type="ORF">I8J29_01545</name>
</gene>
<reference evidence="12 13" key="1">
    <citation type="submission" date="2021-03" db="EMBL/GenBank/DDBJ databases">
        <title>Paenibacillus artemisicola MWE-103 whole genome sequence.</title>
        <authorList>
            <person name="Ham Y.J."/>
        </authorList>
    </citation>
    <scope>NUCLEOTIDE SEQUENCE [LARGE SCALE GENOMIC DNA]</scope>
    <source>
        <strain evidence="12 13">MWE-103</strain>
    </source>
</reference>
<feature type="domain" description="3-keto-alpha-glucoside-1,2-lyase/3-keto-2-hydroxy-glucal hydratase" evidence="9">
    <location>
        <begin position="567"/>
        <end position="735"/>
    </location>
</feature>
<dbReference type="InterPro" id="IPR013783">
    <property type="entry name" value="Ig-like_fold"/>
</dbReference>
<evidence type="ECO:0000259" key="9">
    <source>
        <dbReference type="Pfam" id="PF06439"/>
    </source>
</evidence>
<evidence type="ECO:0000256" key="3">
    <source>
        <dbReference type="ARBA" id="ARBA00012706"/>
    </source>
</evidence>
<evidence type="ECO:0000256" key="5">
    <source>
        <dbReference type="ARBA" id="ARBA00022729"/>
    </source>
</evidence>
<evidence type="ECO:0000259" key="11">
    <source>
        <dbReference type="Pfam" id="PF26410"/>
    </source>
</evidence>
<feature type="domain" description="Golvesin/Xly CBD-like" evidence="10">
    <location>
        <begin position="432"/>
        <end position="561"/>
    </location>
</feature>
<feature type="region of interest" description="Disordered" evidence="8">
    <location>
        <begin position="742"/>
        <end position="804"/>
    </location>
</feature>
<feature type="compositionally biased region" description="Low complexity" evidence="8">
    <location>
        <begin position="766"/>
        <end position="775"/>
    </location>
</feature>
<dbReference type="InterPro" id="IPR045053">
    <property type="entry name" value="MAN-like"/>
</dbReference>
<dbReference type="SUPFAM" id="SSF49265">
    <property type="entry name" value="Fibronectin type III"/>
    <property type="match status" value="1"/>
</dbReference>
<keyword evidence="5" id="KW-0732">Signal</keyword>
<dbReference type="Gene3D" id="3.20.20.80">
    <property type="entry name" value="Glycosidases"/>
    <property type="match status" value="1"/>
</dbReference>
<proteinExistence type="predicted"/>
<comment type="subcellular location">
    <subcellularLocation>
        <location evidence="2">Secreted</location>
    </subcellularLocation>
</comment>
<feature type="domain" description="Glycoside hydrolase family 5" evidence="11">
    <location>
        <begin position="91"/>
        <end position="215"/>
    </location>
</feature>